<dbReference type="Pfam" id="PF01734">
    <property type="entry name" value="Patatin"/>
    <property type="match status" value="1"/>
</dbReference>
<keyword evidence="2 4" id="KW-0378">Hydrolase</keyword>
<feature type="short sequence motif" description="GXSXG" evidence="4">
    <location>
        <begin position="44"/>
        <end position="48"/>
    </location>
</feature>
<proteinExistence type="predicted"/>
<dbReference type="GO" id="GO:0004806">
    <property type="term" value="F:triacylglycerol lipase activity"/>
    <property type="evidence" value="ECO:0007669"/>
    <property type="project" value="UniProtKB-EC"/>
</dbReference>
<keyword evidence="4" id="KW-0442">Lipid degradation</keyword>
<dbReference type="InterPro" id="IPR033562">
    <property type="entry name" value="PLPL"/>
</dbReference>
<evidence type="ECO:0000313" key="7">
    <source>
        <dbReference type="Proteomes" id="UP000192578"/>
    </source>
</evidence>
<evidence type="ECO:0000259" key="5">
    <source>
        <dbReference type="PROSITE" id="PS51635"/>
    </source>
</evidence>
<dbReference type="GO" id="GO:0055088">
    <property type="term" value="P:lipid homeostasis"/>
    <property type="evidence" value="ECO:0007669"/>
    <property type="project" value="TreeGrafter"/>
</dbReference>
<feature type="active site" description="Proton acceptor" evidence="4">
    <location>
        <position position="165"/>
    </location>
</feature>
<dbReference type="EMBL" id="MTYJ01000005">
    <property type="protein sequence ID" value="OQV24853.1"/>
    <property type="molecule type" value="Genomic_DNA"/>
</dbReference>
<dbReference type="OrthoDB" id="197155at2759"/>
<reference evidence="7" key="1">
    <citation type="submission" date="2017-01" db="EMBL/GenBank/DDBJ databases">
        <title>Comparative genomics of anhydrobiosis in the tardigrade Hypsibius dujardini.</title>
        <authorList>
            <person name="Yoshida Y."/>
            <person name="Koutsovoulos G."/>
            <person name="Laetsch D."/>
            <person name="Stevens L."/>
            <person name="Kumar S."/>
            <person name="Horikawa D."/>
            <person name="Ishino K."/>
            <person name="Komine S."/>
            <person name="Tomita M."/>
            <person name="Blaxter M."/>
            <person name="Arakawa K."/>
        </authorList>
    </citation>
    <scope>NUCLEOTIDE SEQUENCE [LARGE SCALE GENOMIC DNA]</scope>
    <source>
        <strain evidence="7">Z151</strain>
    </source>
</reference>
<dbReference type="EC" id="3.1.1.3" evidence="1"/>
<dbReference type="PROSITE" id="PS51635">
    <property type="entry name" value="PNPLA"/>
    <property type="match status" value="1"/>
</dbReference>
<dbReference type="PROSITE" id="PS51257">
    <property type="entry name" value="PROKAR_LIPOPROTEIN"/>
    <property type="match status" value="1"/>
</dbReference>
<organism evidence="6 7">
    <name type="scientific">Hypsibius exemplaris</name>
    <name type="common">Freshwater tardigrade</name>
    <dbReference type="NCBI Taxonomy" id="2072580"/>
    <lineage>
        <taxon>Eukaryota</taxon>
        <taxon>Metazoa</taxon>
        <taxon>Ecdysozoa</taxon>
        <taxon>Tardigrada</taxon>
        <taxon>Eutardigrada</taxon>
        <taxon>Parachela</taxon>
        <taxon>Hypsibioidea</taxon>
        <taxon>Hypsibiidae</taxon>
        <taxon>Hypsibius</taxon>
    </lineage>
</organism>
<gene>
    <name evidence="6" type="ORF">BV898_01441</name>
</gene>
<evidence type="ECO:0000313" key="6">
    <source>
        <dbReference type="EMBL" id="OQV24853.1"/>
    </source>
</evidence>
<dbReference type="PANTHER" id="PTHR12406">
    <property type="entry name" value="CALCIUM-INDEPENDENT PHOSPHOLIPASE A2 IPLA2 -RELATED"/>
    <property type="match status" value="1"/>
</dbReference>
<keyword evidence="3 4" id="KW-0443">Lipid metabolism</keyword>
<dbReference type="SUPFAM" id="SSF52151">
    <property type="entry name" value="FabD/lysophospholipase-like"/>
    <property type="match status" value="1"/>
</dbReference>
<dbReference type="Gene3D" id="3.40.1090.10">
    <property type="entry name" value="Cytosolic phospholipase A2 catalytic domain"/>
    <property type="match status" value="2"/>
</dbReference>
<dbReference type="InterPro" id="IPR016035">
    <property type="entry name" value="Acyl_Trfase/lysoPLipase"/>
</dbReference>
<dbReference type="AlphaFoldDB" id="A0A1W0XBG7"/>
<feature type="active site" description="Nucleophile" evidence="4">
    <location>
        <position position="46"/>
    </location>
</feature>
<accession>A0A1W0XBG7</accession>
<name>A0A1W0XBG7_HYPEX</name>
<comment type="caution">
    <text evidence="4">Lacks conserved residue(s) required for the propagation of feature annotation.</text>
</comment>
<feature type="short sequence motif" description="DGA/G" evidence="4">
    <location>
        <begin position="165"/>
        <end position="167"/>
    </location>
</feature>
<keyword evidence="7" id="KW-1185">Reference proteome</keyword>
<dbReference type="GO" id="GO:0005737">
    <property type="term" value="C:cytoplasm"/>
    <property type="evidence" value="ECO:0007669"/>
    <property type="project" value="TreeGrafter"/>
</dbReference>
<dbReference type="FunFam" id="3.40.1090.10:FF:000003">
    <property type="entry name" value="Patatin-like phospholipase domain-containing protein 2"/>
    <property type="match status" value="1"/>
</dbReference>
<dbReference type="Proteomes" id="UP000192578">
    <property type="component" value="Unassembled WGS sequence"/>
</dbReference>
<dbReference type="GO" id="GO:0005811">
    <property type="term" value="C:lipid droplet"/>
    <property type="evidence" value="ECO:0007669"/>
    <property type="project" value="TreeGrafter"/>
</dbReference>
<evidence type="ECO:0000256" key="2">
    <source>
        <dbReference type="ARBA" id="ARBA00022801"/>
    </source>
</evidence>
<feature type="domain" description="PNPLA" evidence="5">
    <location>
        <begin position="11"/>
        <end position="178"/>
    </location>
</feature>
<evidence type="ECO:0000256" key="3">
    <source>
        <dbReference type="ARBA" id="ARBA00023098"/>
    </source>
</evidence>
<comment type="caution">
    <text evidence="6">The sequence shown here is derived from an EMBL/GenBank/DDBJ whole genome shotgun (WGS) entry which is preliminary data.</text>
</comment>
<dbReference type="InterPro" id="IPR002641">
    <property type="entry name" value="PNPLA_dom"/>
</dbReference>
<protein>
    <recommendedName>
        <fullName evidence="1">triacylglycerol lipase</fullName>
        <ecNumber evidence="1">3.1.1.3</ecNumber>
    </recommendedName>
</protein>
<evidence type="ECO:0000256" key="1">
    <source>
        <dbReference type="ARBA" id="ARBA00013279"/>
    </source>
</evidence>
<dbReference type="GO" id="GO:0019433">
    <property type="term" value="P:triglyceride catabolic process"/>
    <property type="evidence" value="ECO:0007669"/>
    <property type="project" value="TreeGrafter"/>
</dbReference>
<dbReference type="PANTHER" id="PTHR12406:SF41">
    <property type="entry name" value="BRUMMER, ISOFORM B-RELATED"/>
    <property type="match status" value="1"/>
</dbReference>
<sequence length="533" mass="58691">MPIPPKQKITLSFSGCGFLAIYHVGVASCFREFEEQFEIERIAGASAGAIGGAVHLSGCCLGKATTDVVQLAAAARASPVGPLSPRFNIVRSLRAGLRKTLPDDAHLLCSGRLSVSLTRCSDGKNLMVSHFGSKEELIEVLLCSSFIPLYSGLVPPYYKDGRYWDGGISNNLPVFDPSTVTVSPFSGESDICPSDKSAQSFMEMSFGNQNFRINSTNAYRLTRAFFPPHPDHLKEICEEGYRDALRYIKNTLLHCRLPDSLVFSEPQTPLLSPTEEREVEEIGVPIVSVRSEERAVRRRINLERINALLEKYSSDNPNLPITVIEALRGARRSTPHPVVQILSYAALPWILPLEFAYSTCIRLIELTPMPRNMELQYYIEVFSSIAQRVVAKILSRHGGSAWVQCNCKVETVSGNRCVLHGKAVINQSHSLTFAFAIVEESPPICLSSSSASSFGSGNSTLPFSFQLPAVEPAKSAHAVAETAVLISDIRWEDGAADMLAYEESCDIVERFEREISDYFQAQIPRQSIGTTPF</sequence>
<dbReference type="GO" id="GO:0016020">
    <property type="term" value="C:membrane"/>
    <property type="evidence" value="ECO:0007669"/>
    <property type="project" value="TreeGrafter"/>
</dbReference>
<evidence type="ECO:0000256" key="4">
    <source>
        <dbReference type="PROSITE-ProRule" id="PRU01161"/>
    </source>
</evidence>